<protein>
    <submittedName>
        <fullName evidence="1">Uncharacterized protein</fullName>
    </submittedName>
</protein>
<dbReference type="GeneID" id="13301279"/>
<evidence type="ECO:0000313" key="1">
    <source>
        <dbReference type="EMBL" id="QEK79729.1"/>
    </source>
</evidence>
<organism evidence="1 2">
    <name type="scientific">Pyrococcus furiosus (strain ATCC 43587 / DSM 3638 / JCM 8422 / Vc1)</name>
    <dbReference type="NCBI Taxonomy" id="186497"/>
    <lineage>
        <taxon>Archaea</taxon>
        <taxon>Methanobacteriati</taxon>
        <taxon>Methanobacteriota</taxon>
        <taxon>Thermococci</taxon>
        <taxon>Thermococcales</taxon>
        <taxon>Thermococcaceae</taxon>
        <taxon>Pyrococcus</taxon>
    </lineage>
</organism>
<dbReference type="GeneID" id="41713721"/>
<gene>
    <name evidence="1" type="ORF">PFDSM3638_09560</name>
</gene>
<dbReference type="PROSITE" id="PS51257">
    <property type="entry name" value="PROKAR_LIPOPROTEIN"/>
    <property type="match status" value="1"/>
</dbReference>
<evidence type="ECO:0000313" key="2">
    <source>
        <dbReference type="Proteomes" id="UP000324354"/>
    </source>
</evidence>
<proteinExistence type="predicted"/>
<dbReference type="EMBL" id="CP023154">
    <property type="protein sequence ID" value="QEK79729.1"/>
    <property type="molecule type" value="Genomic_DNA"/>
</dbReference>
<accession>A0A5C0XSG8</accession>
<reference evidence="1 2" key="1">
    <citation type="submission" date="2017-08" db="EMBL/GenBank/DDBJ databases">
        <title>Resequencing and Reannotation of the genome of Pyrococcus furiosus type strain DSM3638.</title>
        <authorList>
            <person name="Reichelt R.M."/>
            <person name="Bunk B."/>
        </authorList>
    </citation>
    <scope>NUCLEOTIDE SEQUENCE [LARGE SCALE GENOMIC DNA]</scope>
    <source>
        <strain evidence="1 2">DSM 3638</strain>
    </source>
</reference>
<dbReference type="AlphaFoldDB" id="A0A5C0XSG8"/>
<dbReference type="Proteomes" id="UP000324354">
    <property type="component" value="Chromosome"/>
</dbReference>
<sequence>MKSAKTIFILGIIAIILSSGCINTKVTTQTAIGEKVERVCLTNEVVGSFEVPQEIREEVEKLFSEASVKGFTVNVILDNSTLSLTFYEFRPSFLPQDFEVAVDGRQLKNTMYLLADEVSVAIAYNNQTFRGKVRIIPKERGEFTYKAKLDEISGEVLLGSFGTKTPEFQVYARKISENTVEVMVKKDDEIVASGVISLG</sequence>
<dbReference type="RefSeq" id="WP_014835538.1">
    <property type="nucleotide sequence ID" value="NC_003413.1"/>
</dbReference>
<name>A0A5C0XSG8_PYRFU</name>